<feature type="compositionally biased region" description="Acidic residues" evidence="1">
    <location>
        <begin position="415"/>
        <end position="429"/>
    </location>
</feature>
<evidence type="ECO:0000313" key="5">
    <source>
        <dbReference type="Proteomes" id="UP001642464"/>
    </source>
</evidence>
<organism evidence="4 5">
    <name type="scientific">Durusdinium trenchii</name>
    <dbReference type="NCBI Taxonomy" id="1381693"/>
    <lineage>
        <taxon>Eukaryota</taxon>
        <taxon>Sar</taxon>
        <taxon>Alveolata</taxon>
        <taxon>Dinophyceae</taxon>
        <taxon>Suessiales</taxon>
        <taxon>Symbiodiniaceae</taxon>
        <taxon>Durusdinium</taxon>
    </lineage>
</organism>
<gene>
    <name evidence="4" type="ORF">SCF082_LOCUS49580</name>
</gene>
<name>A0ABP0S285_9DINO</name>
<feature type="transmembrane region" description="Helical" evidence="2">
    <location>
        <begin position="347"/>
        <end position="371"/>
    </location>
</feature>
<dbReference type="Proteomes" id="UP001642464">
    <property type="component" value="Unassembled WGS sequence"/>
</dbReference>
<dbReference type="EMBL" id="CAXAMM010042730">
    <property type="protein sequence ID" value="CAK9106453.1"/>
    <property type="molecule type" value="Genomic_DNA"/>
</dbReference>
<dbReference type="InterPro" id="IPR001107">
    <property type="entry name" value="Band_7"/>
</dbReference>
<keyword evidence="2" id="KW-0812">Transmembrane</keyword>
<accession>A0ABP0S285</accession>
<keyword evidence="5" id="KW-1185">Reference proteome</keyword>
<evidence type="ECO:0000313" key="4">
    <source>
        <dbReference type="EMBL" id="CAK9106453.1"/>
    </source>
</evidence>
<dbReference type="PANTHER" id="PTHR43327:SF31">
    <property type="entry name" value="HYPERSENSITIVE-INDUCED RESPONSE PROTEIN 2"/>
    <property type="match status" value="1"/>
</dbReference>
<sequence>MAVKKELSQTMPGYGWNILQALVVDITPDSKVKNAMNEINAAQRIRQAANDKAEAEKILVVKAAEADAESKYLQGVGISRQRQAIVEGLRESVVQFTDNVSDISSQDVMELMLMTQYLDTMKDIGASSKSSTVFIPSNPGDGLNQMRQGFMEGAAAAPGQRMLRDGRRQQTRNLRRTDCHTRLCPEMAAKVDLEAAGDDVPQVGVHETKTVDVQAKVAELFLKPLKARFSSRKADVDSKQPDSSVGFVEGFLHVLVAAGCCFGFFVAGTAVAIALACAAASAYMENNVDDPLANAAIDQSAAFSLGFRVMVTIFGVVAAVLAVLGAVGISLFLAWKRTTGTSKVPESTLAFAGFCLGVSAVLGVMMLPPLGASALTGIPWKEIMVANGLFLATEILLSPFKSENLLVSKRRTDSTSDEANEDGDQDQNDGDGTPNACVKFILDCVVDTSKQLLTAFLIFHVMVKARGAFQDPHHVARNTALIFGVFHQSLLVVFFPVLFPSIFPETHG</sequence>
<protein>
    <submittedName>
        <fullName evidence="4">Hypersensitive-induced response protein 1 (AtHIR1)</fullName>
    </submittedName>
</protein>
<evidence type="ECO:0000259" key="3">
    <source>
        <dbReference type="Pfam" id="PF01145"/>
    </source>
</evidence>
<reference evidence="4 5" key="1">
    <citation type="submission" date="2024-02" db="EMBL/GenBank/DDBJ databases">
        <authorList>
            <person name="Chen Y."/>
            <person name="Shah S."/>
            <person name="Dougan E. K."/>
            <person name="Thang M."/>
            <person name="Chan C."/>
        </authorList>
    </citation>
    <scope>NUCLEOTIDE SEQUENCE [LARGE SCALE GENOMIC DNA]</scope>
</reference>
<feature type="domain" description="Band 7" evidence="3">
    <location>
        <begin position="2"/>
        <end position="57"/>
    </location>
</feature>
<feature type="transmembrane region" description="Helical" evidence="2">
    <location>
        <begin position="309"/>
        <end position="335"/>
    </location>
</feature>
<feature type="transmembrane region" description="Helical" evidence="2">
    <location>
        <begin position="480"/>
        <end position="503"/>
    </location>
</feature>
<dbReference type="PANTHER" id="PTHR43327">
    <property type="entry name" value="STOMATIN-LIKE PROTEIN 2, MITOCHONDRIAL"/>
    <property type="match status" value="1"/>
</dbReference>
<dbReference type="InterPro" id="IPR050710">
    <property type="entry name" value="Band7/mec-2_domain"/>
</dbReference>
<dbReference type="Pfam" id="PF01145">
    <property type="entry name" value="Band_7"/>
    <property type="match status" value="1"/>
</dbReference>
<feature type="transmembrane region" description="Helical" evidence="2">
    <location>
        <begin position="251"/>
        <end position="284"/>
    </location>
</feature>
<keyword evidence="2" id="KW-1133">Transmembrane helix</keyword>
<proteinExistence type="predicted"/>
<comment type="caution">
    <text evidence="4">The sequence shown here is derived from an EMBL/GenBank/DDBJ whole genome shotgun (WGS) entry which is preliminary data.</text>
</comment>
<evidence type="ECO:0000256" key="2">
    <source>
        <dbReference type="SAM" id="Phobius"/>
    </source>
</evidence>
<keyword evidence="2" id="KW-0472">Membrane</keyword>
<evidence type="ECO:0000256" key="1">
    <source>
        <dbReference type="SAM" id="MobiDB-lite"/>
    </source>
</evidence>
<feature type="region of interest" description="Disordered" evidence="1">
    <location>
        <begin position="411"/>
        <end position="431"/>
    </location>
</feature>